<dbReference type="Gene3D" id="3.30.565.10">
    <property type="entry name" value="Histidine kinase-like ATPase, C-terminal domain"/>
    <property type="match status" value="1"/>
</dbReference>
<evidence type="ECO:0000256" key="1">
    <source>
        <dbReference type="ARBA" id="ARBA00000085"/>
    </source>
</evidence>
<dbReference type="SMART" id="SM00091">
    <property type="entry name" value="PAS"/>
    <property type="match status" value="4"/>
</dbReference>
<dbReference type="InterPro" id="IPR003594">
    <property type="entry name" value="HATPase_dom"/>
</dbReference>
<dbReference type="SMART" id="SM00448">
    <property type="entry name" value="REC"/>
    <property type="match status" value="2"/>
</dbReference>
<organism evidence="24 25">
    <name type="scientific">Rhizobium lusitanum</name>
    <dbReference type="NCBI Taxonomy" id="293958"/>
    <lineage>
        <taxon>Bacteria</taxon>
        <taxon>Pseudomonadati</taxon>
        <taxon>Pseudomonadota</taxon>
        <taxon>Alphaproteobacteria</taxon>
        <taxon>Hyphomicrobiales</taxon>
        <taxon>Rhizobiaceae</taxon>
        <taxon>Rhizobium/Agrobacterium group</taxon>
        <taxon>Rhizobium</taxon>
    </lineage>
</organism>
<keyword evidence="8" id="KW-0547">Nucleotide-binding</keyword>
<feature type="domain" description="Response regulatory" evidence="20">
    <location>
        <begin position="1230"/>
        <end position="1346"/>
    </location>
</feature>
<dbReference type="SMART" id="SM00388">
    <property type="entry name" value="HisKA"/>
    <property type="match status" value="1"/>
</dbReference>
<feature type="domain" description="PAC" evidence="22">
    <location>
        <begin position="247"/>
        <end position="297"/>
    </location>
</feature>
<dbReference type="InterPro" id="IPR036641">
    <property type="entry name" value="HPT_dom_sf"/>
</dbReference>
<dbReference type="PROSITE" id="PS50112">
    <property type="entry name" value="PAS"/>
    <property type="match status" value="3"/>
</dbReference>
<dbReference type="InterPro" id="IPR003018">
    <property type="entry name" value="GAF"/>
</dbReference>
<dbReference type="EC" id="2.7.13.3" evidence="3"/>
<evidence type="ECO:0000259" key="21">
    <source>
        <dbReference type="PROSITE" id="PS50112"/>
    </source>
</evidence>
<dbReference type="PROSITE" id="PS50894">
    <property type="entry name" value="HPT"/>
    <property type="match status" value="1"/>
</dbReference>
<protein>
    <recommendedName>
        <fullName evidence="15">Sensory/regulatory protein RpfC</fullName>
        <ecNumber evidence="3">2.7.13.3</ecNumber>
    </recommendedName>
</protein>
<dbReference type="PANTHER" id="PTHR45339:SF1">
    <property type="entry name" value="HYBRID SIGNAL TRANSDUCTION HISTIDINE KINASE J"/>
    <property type="match status" value="1"/>
</dbReference>
<evidence type="ECO:0000256" key="6">
    <source>
        <dbReference type="ARBA" id="ARBA00022679"/>
    </source>
</evidence>
<dbReference type="Proteomes" id="UP000483035">
    <property type="component" value="Unassembled WGS sequence"/>
</dbReference>
<comment type="subcellular location">
    <subcellularLocation>
        <location evidence="2">Cell membrane</location>
        <topology evidence="2">Multi-pass membrane protein</topology>
    </subcellularLocation>
</comment>
<evidence type="ECO:0000256" key="9">
    <source>
        <dbReference type="ARBA" id="ARBA00022777"/>
    </source>
</evidence>
<dbReference type="NCBIfam" id="TIGR00229">
    <property type="entry name" value="sensory_box"/>
    <property type="match status" value="3"/>
</dbReference>
<accession>A0A6L9UKL0</accession>
<keyword evidence="12" id="KW-0902">Two-component regulatory system</keyword>
<feature type="modified residue" description="4-aspartylphosphate" evidence="17">
    <location>
        <position position="1279"/>
    </location>
</feature>
<dbReference type="Gene3D" id="3.40.50.2300">
    <property type="match status" value="2"/>
</dbReference>
<dbReference type="InterPro" id="IPR000014">
    <property type="entry name" value="PAS"/>
</dbReference>
<dbReference type="InterPro" id="IPR003661">
    <property type="entry name" value="HisK_dim/P_dom"/>
</dbReference>
<evidence type="ECO:0000259" key="22">
    <source>
        <dbReference type="PROSITE" id="PS50113"/>
    </source>
</evidence>
<dbReference type="InterPro" id="IPR035965">
    <property type="entry name" value="PAS-like_dom_sf"/>
</dbReference>
<evidence type="ECO:0000259" key="19">
    <source>
        <dbReference type="PROSITE" id="PS50109"/>
    </source>
</evidence>
<keyword evidence="7" id="KW-0812">Transmembrane</keyword>
<name>A0A6L9UKL0_9HYPH</name>
<keyword evidence="11" id="KW-1133">Transmembrane helix</keyword>
<dbReference type="Gene3D" id="3.30.450.40">
    <property type="match status" value="1"/>
</dbReference>
<comment type="subunit">
    <text evidence="14">At low DSF concentrations, interacts with RpfF.</text>
</comment>
<dbReference type="Pfam" id="PF08447">
    <property type="entry name" value="PAS_3"/>
    <property type="match status" value="3"/>
</dbReference>
<dbReference type="Gene3D" id="2.10.70.100">
    <property type="match status" value="2"/>
</dbReference>
<reference evidence="24 25" key="1">
    <citation type="submission" date="2019-12" db="EMBL/GenBank/DDBJ databases">
        <title>Rhizobium genotypes associated with high levels of biological nitrogen fixation by grain legumes in a temperate-maritime cropping system.</title>
        <authorList>
            <person name="Maluk M."/>
            <person name="Francesc Ferrando Molina F."/>
            <person name="Lopez Del Egido L."/>
            <person name="Lafos M."/>
            <person name="Langarica-Fuentes A."/>
            <person name="Gebre Yohannes G."/>
            <person name="Young M.W."/>
            <person name="Martin P."/>
            <person name="Gantlett R."/>
            <person name="Kenicer G."/>
            <person name="Hawes C."/>
            <person name="Begg G.S."/>
            <person name="Quilliam R.S."/>
            <person name="Squire G.R."/>
            <person name="Poole P.S."/>
            <person name="Young P.W."/>
            <person name="Iannetta P.M."/>
            <person name="James E.K."/>
        </authorList>
    </citation>
    <scope>NUCLEOTIDE SEQUENCE [LARGE SCALE GENOMIC DNA]</scope>
    <source>
        <strain evidence="24 25">JHI1118</strain>
    </source>
</reference>
<dbReference type="InterPro" id="IPR036890">
    <property type="entry name" value="HATPase_C_sf"/>
</dbReference>
<dbReference type="Pfam" id="PF02518">
    <property type="entry name" value="HATPase_c"/>
    <property type="match status" value="1"/>
</dbReference>
<dbReference type="SUPFAM" id="SSF47226">
    <property type="entry name" value="Histidine-containing phosphotransfer domain, HPT domain"/>
    <property type="match status" value="1"/>
</dbReference>
<feature type="modified residue" description="Phosphohistidine" evidence="16">
    <location>
        <position position="1425"/>
    </location>
</feature>
<evidence type="ECO:0000259" key="20">
    <source>
        <dbReference type="PROSITE" id="PS50110"/>
    </source>
</evidence>
<dbReference type="PANTHER" id="PTHR45339">
    <property type="entry name" value="HYBRID SIGNAL TRANSDUCTION HISTIDINE KINASE J"/>
    <property type="match status" value="1"/>
</dbReference>
<dbReference type="FunFam" id="1.10.287.130:FF:000002">
    <property type="entry name" value="Two-component osmosensing histidine kinase"/>
    <property type="match status" value="1"/>
</dbReference>
<dbReference type="FunFam" id="3.30.565.10:FF:000010">
    <property type="entry name" value="Sensor histidine kinase RcsC"/>
    <property type="match status" value="1"/>
</dbReference>
<dbReference type="InterPro" id="IPR036097">
    <property type="entry name" value="HisK_dim/P_sf"/>
</dbReference>
<evidence type="ECO:0000256" key="18">
    <source>
        <dbReference type="SAM" id="Coils"/>
    </source>
</evidence>
<evidence type="ECO:0000256" key="11">
    <source>
        <dbReference type="ARBA" id="ARBA00022989"/>
    </source>
</evidence>
<feature type="domain" description="PAC" evidence="22">
    <location>
        <begin position="521"/>
        <end position="573"/>
    </location>
</feature>
<feature type="domain" description="HPt" evidence="23">
    <location>
        <begin position="1386"/>
        <end position="1490"/>
    </location>
</feature>
<evidence type="ECO:0000313" key="24">
    <source>
        <dbReference type="EMBL" id="NEI74862.1"/>
    </source>
</evidence>
<dbReference type="SUPFAM" id="SSF47384">
    <property type="entry name" value="Homodimeric domain of signal transducing histidine kinase"/>
    <property type="match status" value="1"/>
</dbReference>
<dbReference type="InterPro" id="IPR013656">
    <property type="entry name" value="PAS_4"/>
</dbReference>
<dbReference type="InterPro" id="IPR005467">
    <property type="entry name" value="His_kinase_dom"/>
</dbReference>
<evidence type="ECO:0000256" key="12">
    <source>
        <dbReference type="ARBA" id="ARBA00023012"/>
    </source>
</evidence>
<keyword evidence="5 17" id="KW-0597">Phosphoprotein</keyword>
<dbReference type="PROSITE" id="PS50110">
    <property type="entry name" value="RESPONSE_REGULATORY"/>
    <property type="match status" value="2"/>
</dbReference>
<dbReference type="SMART" id="SM00086">
    <property type="entry name" value="PAC"/>
    <property type="match status" value="5"/>
</dbReference>
<evidence type="ECO:0000256" key="17">
    <source>
        <dbReference type="PROSITE-ProRule" id="PRU00169"/>
    </source>
</evidence>
<dbReference type="InterPro" id="IPR001610">
    <property type="entry name" value="PAC"/>
</dbReference>
<keyword evidence="4" id="KW-1003">Cell membrane</keyword>
<feature type="modified residue" description="4-aspartylphosphate" evidence="17">
    <location>
        <position position="1134"/>
    </location>
</feature>
<feature type="domain" description="PAS" evidence="21">
    <location>
        <begin position="714"/>
        <end position="771"/>
    </location>
</feature>
<dbReference type="InterPro" id="IPR029016">
    <property type="entry name" value="GAF-like_dom_sf"/>
</dbReference>
<evidence type="ECO:0000256" key="3">
    <source>
        <dbReference type="ARBA" id="ARBA00012438"/>
    </source>
</evidence>
<dbReference type="InterPro" id="IPR000700">
    <property type="entry name" value="PAS-assoc_C"/>
</dbReference>
<evidence type="ECO:0000256" key="13">
    <source>
        <dbReference type="ARBA" id="ARBA00023136"/>
    </source>
</evidence>
<dbReference type="GO" id="GO:0005524">
    <property type="term" value="F:ATP binding"/>
    <property type="evidence" value="ECO:0007669"/>
    <property type="project" value="UniProtKB-KW"/>
</dbReference>
<evidence type="ECO:0000256" key="5">
    <source>
        <dbReference type="ARBA" id="ARBA00022553"/>
    </source>
</evidence>
<dbReference type="CDD" id="cd16922">
    <property type="entry name" value="HATPase_EvgS-ArcB-TorS-like"/>
    <property type="match status" value="1"/>
</dbReference>
<dbReference type="SUPFAM" id="SSF55781">
    <property type="entry name" value="GAF domain-like"/>
    <property type="match status" value="1"/>
</dbReference>
<feature type="domain" description="PAS" evidence="21">
    <location>
        <begin position="316"/>
        <end position="386"/>
    </location>
</feature>
<dbReference type="Gene3D" id="1.10.287.130">
    <property type="match status" value="1"/>
</dbReference>
<dbReference type="CDD" id="cd00082">
    <property type="entry name" value="HisKA"/>
    <property type="match status" value="1"/>
</dbReference>
<dbReference type="Gene3D" id="3.30.450.20">
    <property type="entry name" value="PAS domain"/>
    <property type="match status" value="5"/>
</dbReference>
<feature type="domain" description="PAC" evidence="22">
    <location>
        <begin position="649"/>
        <end position="701"/>
    </location>
</feature>
<keyword evidence="10" id="KW-0067">ATP-binding</keyword>
<dbReference type="Pfam" id="PF00512">
    <property type="entry name" value="HisKA"/>
    <property type="match status" value="1"/>
</dbReference>
<dbReference type="InterPro" id="IPR004358">
    <property type="entry name" value="Sig_transdc_His_kin-like_C"/>
</dbReference>
<dbReference type="SUPFAM" id="SSF55785">
    <property type="entry name" value="PYP-like sensor domain (PAS domain)"/>
    <property type="match status" value="5"/>
</dbReference>
<evidence type="ECO:0000256" key="7">
    <source>
        <dbReference type="ARBA" id="ARBA00022692"/>
    </source>
</evidence>
<dbReference type="Gene3D" id="1.20.120.160">
    <property type="entry name" value="HPT domain"/>
    <property type="match status" value="1"/>
</dbReference>
<keyword evidence="6" id="KW-0808">Transferase</keyword>
<proteinExistence type="predicted"/>
<dbReference type="CDD" id="cd00088">
    <property type="entry name" value="HPT"/>
    <property type="match status" value="1"/>
</dbReference>
<evidence type="ECO:0000256" key="2">
    <source>
        <dbReference type="ARBA" id="ARBA00004651"/>
    </source>
</evidence>
<dbReference type="PROSITE" id="PS50109">
    <property type="entry name" value="HIS_KIN"/>
    <property type="match status" value="1"/>
</dbReference>
<evidence type="ECO:0000256" key="15">
    <source>
        <dbReference type="ARBA" id="ARBA00068150"/>
    </source>
</evidence>
<evidence type="ECO:0000256" key="10">
    <source>
        <dbReference type="ARBA" id="ARBA00022840"/>
    </source>
</evidence>
<dbReference type="Pfam" id="PF13426">
    <property type="entry name" value="PAS_9"/>
    <property type="match status" value="1"/>
</dbReference>
<dbReference type="EMBL" id="WUEY01000042">
    <property type="protein sequence ID" value="NEI74862.1"/>
    <property type="molecule type" value="Genomic_DNA"/>
</dbReference>
<dbReference type="CDD" id="cd00130">
    <property type="entry name" value="PAS"/>
    <property type="match status" value="4"/>
</dbReference>
<dbReference type="Pfam" id="PF01627">
    <property type="entry name" value="Hpt"/>
    <property type="match status" value="1"/>
</dbReference>
<dbReference type="InterPro" id="IPR001789">
    <property type="entry name" value="Sig_transdc_resp-reg_receiver"/>
</dbReference>
<dbReference type="Pfam" id="PF08448">
    <property type="entry name" value="PAS_4"/>
    <property type="match status" value="1"/>
</dbReference>
<feature type="domain" description="Response regulatory" evidence="20">
    <location>
        <begin position="1080"/>
        <end position="1202"/>
    </location>
</feature>
<dbReference type="InterPro" id="IPR011006">
    <property type="entry name" value="CheY-like_superfamily"/>
</dbReference>
<evidence type="ECO:0000259" key="23">
    <source>
        <dbReference type="PROSITE" id="PS50894"/>
    </source>
</evidence>
<feature type="domain" description="Histidine kinase" evidence="19">
    <location>
        <begin position="843"/>
        <end position="1063"/>
    </location>
</feature>
<dbReference type="Pfam" id="PF00072">
    <property type="entry name" value="Response_reg"/>
    <property type="match status" value="2"/>
</dbReference>
<evidence type="ECO:0000256" key="8">
    <source>
        <dbReference type="ARBA" id="ARBA00022741"/>
    </source>
</evidence>
<evidence type="ECO:0000256" key="16">
    <source>
        <dbReference type="PROSITE-ProRule" id="PRU00110"/>
    </source>
</evidence>
<dbReference type="PROSITE" id="PS50113">
    <property type="entry name" value="PAC"/>
    <property type="match status" value="5"/>
</dbReference>
<feature type="domain" description="PAS" evidence="21">
    <location>
        <begin position="175"/>
        <end position="219"/>
    </location>
</feature>
<dbReference type="InterPro" id="IPR013655">
    <property type="entry name" value="PAS_fold_3"/>
</dbReference>
<dbReference type="SUPFAM" id="SSF52172">
    <property type="entry name" value="CheY-like"/>
    <property type="match status" value="2"/>
</dbReference>
<dbReference type="PRINTS" id="PR00344">
    <property type="entry name" value="BCTRLSENSOR"/>
</dbReference>
<feature type="domain" description="PAC" evidence="22">
    <location>
        <begin position="774"/>
        <end position="825"/>
    </location>
</feature>
<evidence type="ECO:0000256" key="14">
    <source>
        <dbReference type="ARBA" id="ARBA00064003"/>
    </source>
</evidence>
<comment type="catalytic activity">
    <reaction evidence="1">
        <text>ATP + protein L-histidine = ADP + protein N-phospho-L-histidine.</text>
        <dbReference type="EC" id="2.7.13.3"/>
    </reaction>
</comment>
<keyword evidence="18" id="KW-0175">Coiled coil</keyword>
<evidence type="ECO:0000313" key="25">
    <source>
        <dbReference type="Proteomes" id="UP000483035"/>
    </source>
</evidence>
<dbReference type="SMART" id="SM00387">
    <property type="entry name" value="HATPase_c"/>
    <property type="match status" value="1"/>
</dbReference>
<dbReference type="Pfam" id="PF01590">
    <property type="entry name" value="GAF"/>
    <property type="match status" value="1"/>
</dbReference>
<dbReference type="GO" id="GO:0000155">
    <property type="term" value="F:phosphorelay sensor kinase activity"/>
    <property type="evidence" value="ECO:0007669"/>
    <property type="project" value="InterPro"/>
</dbReference>
<dbReference type="InterPro" id="IPR008207">
    <property type="entry name" value="Sig_transdc_His_kin_Hpt_dom"/>
</dbReference>
<feature type="coiled-coil region" evidence="18">
    <location>
        <begin position="816"/>
        <end position="843"/>
    </location>
</feature>
<dbReference type="CDD" id="cd17546">
    <property type="entry name" value="REC_hyHK_CKI1_RcsC-like"/>
    <property type="match status" value="2"/>
</dbReference>
<evidence type="ECO:0000256" key="4">
    <source>
        <dbReference type="ARBA" id="ARBA00022475"/>
    </source>
</evidence>
<gene>
    <name evidence="24" type="ORF">GR212_35580</name>
</gene>
<keyword evidence="9" id="KW-0418">Kinase</keyword>
<feature type="domain" description="PAC" evidence="22">
    <location>
        <begin position="389"/>
        <end position="440"/>
    </location>
</feature>
<sequence length="1571" mass="172079">MRSGLAIPEQAMARWRGLLECLAEIMGGDLARISQLRRSMFDVLIMHVADEAIDPADDVASLPAGENFRSTVVETCSTVIVPDLNDEPNGSDLAEASVGIHSYVGMPLRWPDGSLFGVIEILRREPMQPSAKQLRLMSQLRDSVEDGLATIGVDSGSPQPLSRIRSSREEALRVSEERFRLLVDNTLDDFFLHDMTGRFLDVNDRACNNLGYSREELLGMRAVDLSLDLNQEEKEEIWKRMQPGAAVTVFSHHRRKDGSIFPVEVRLSCHLIDGEKLFLGLVRDITERVEAEEAIRRLNFELEERVAERTRQLQETADILQSVTDSATDAIMLKDTEGRFLIFNRAAERDSGFSAAAIAGKTAAEVFGEELGSRITAIENRVLTTGETITVEETLPMKHGPRTFLNTRSPRLDADGKVIGMVAISRDITERKAAESELRIERERLALAAQVGGLGIWDYDIQNGRLYCDPHWYRIVGIDPTVARISSIEDFRPYIHPDDVERATAVEMATLADLISSGRNYGIIFRIIRPGGEIRWVRSAACLIEKEGEQATRAIGVVVDITENYLAEEKLQRSYQSLRQAERLARIGSWRLDLSTGQFSASEMLYEMNGADPDGLPLSPDDLKHMLTTDSYRRVAHAIETCARTGEAYDVDAEHFRPDGTVFAVHIRGQAERSADGPIIALSGTVQDVSEREEARAQLAALTDNVPNSAIFRVVQTDHDYALTYCSAGIEGLVGISADAIVADRRALSQVIHEDDLGLYRDQLRHALKTRQPADITFRIRKGNGEIAWMQARAVPRAQSDGTAVWDGIIRDVTAERQAADALAAAKAKAEAAERAKSEFLATMSHEIRTPMNTVIGMTRLALHTELTAKQRNYLEKIDASARTLLAIINDILDISKIEAGKLDLEDTDFALDAVLDTVSTATSMRAEEKQLEIVYAVASNVPRTLRGDPLRLSQILINLVGNAVKFTQTGEIVVSVGLGGEVGRPMLVVAVRDTGIGLDPEQTSGLFKPFSQADTRTSRRYGGTGLGLSICKQLVEQMGGWIGVESIPGQGSTFRFAIPLRTAIEDRSGASTVTIGDRRVLIVDDSDSARETLADIVTSFGMTATCVAGGADALETLRLASLAARPFDLVLMDWRMPGMDGLEVARRIRADEQIGRVPAILMVTAFAREEIISQVDALELQGLLIKPVTHSMMFNALQHALGSVGLGLMVSASQTPVAGDVADLLAGRRVLVVDDNALNREVAEDFLVLAGMVVDTAASGAEALEYLDRASYDALLMDMHMPEMDGLETTRRIRANPSWSTLPVIALTAQARLEDRDAVTEAGMVAHLTKPIDEAVLCGTLAAIFSEREPQAGGESMTEADDASVGPPDVGPIDLNLALERLGGQGDRLDRLLVGFLRDFADMPGRLRSAAGQETWPQLAELVHLIKGSASYLGARPLTEAAEEFEQANRDNNGPTMTASLQVFIERLEDVLDRVGEARLTMSAPSSAASSAPWTEAKTLAARIEPLLERGDYAASGLLRELAEYLKGSDLEPLVEEVRTYFDDVELDEALDTHRRLLTMLTQMEGRQTT</sequence>
<dbReference type="GO" id="GO:0005886">
    <property type="term" value="C:plasma membrane"/>
    <property type="evidence" value="ECO:0007669"/>
    <property type="project" value="UniProtKB-SubCell"/>
</dbReference>
<comment type="caution">
    <text evidence="24">The sequence shown here is derived from an EMBL/GenBank/DDBJ whole genome shotgun (WGS) entry which is preliminary data.</text>
</comment>
<keyword evidence="13" id="KW-0472">Membrane</keyword>
<dbReference type="SUPFAM" id="SSF55874">
    <property type="entry name" value="ATPase domain of HSP90 chaperone/DNA topoisomerase II/histidine kinase"/>
    <property type="match status" value="1"/>
</dbReference>